<dbReference type="EMBL" id="CM035443">
    <property type="protein sequence ID" value="KAH7278565.1"/>
    <property type="molecule type" value="Genomic_DNA"/>
</dbReference>
<protein>
    <recommendedName>
        <fullName evidence="2">DUF659 domain-containing protein</fullName>
    </recommendedName>
</protein>
<evidence type="ECO:0000259" key="2">
    <source>
        <dbReference type="Pfam" id="PF04937"/>
    </source>
</evidence>
<dbReference type="InterPro" id="IPR012337">
    <property type="entry name" value="RNaseH-like_sf"/>
</dbReference>
<dbReference type="OMA" id="NMANIGD"/>
<dbReference type="AlphaFoldDB" id="A0A8T2Q4G3"/>
<sequence>MAPDPYWRYIQKIGSYSGGGSRRWKCSFCGYEKTESVTRVKDHLAKVSCKDIAPCMAVPDVFAALQGWKKMRLGIHDSTNRDQSQEVGDSMPSTIPCSSNVSMIKRPRSEEGTSEGPTSLKASMQKVHIKEATQEMRQLFIRCAIPFNVARTTQWKRFVKVTSRIGYEWEGPSGETLRTTELKREKACIMGQLDYLQDAWKKYGCSIVCDGWSDIRKRRVYNVLISSCMGTMFWRAIDAFVVGLTITGAFLYTHIEKVIEEIGPKNVVQMITDNGSNCVSMGNILQEEYKKIVLTPCASHCLDLLMEDVGKIEWVCVIFKRAKSIVKMITKRPKVLSIYPQHAYMFIVLERLIRTRPNLIRTISSEEWVRWDKSTTPKFIEFRRNILDEDWWLSAKESVKPLQPIYIVLRITDMQGSTLGLLYEYMDKIGEIDTIQEVWNARWNWFHKPIHAVAHILHPLWRGPHQLGNDELDSGFEEYVERWTYGDIDMQIRIEDEMLVYRNHRGKFGKPIALLCESQLRSSTWSLFHTKKRNKLTTRQLEDLVFCNANLALLEKISHSLDPMEVNVDKINIDQTLSIPDIPTEERDIYALLYEESFQQRVTQHDDSSSSSSSASLDSGDDHSNDEPLYDDDTDGRGAAGADSE</sequence>
<evidence type="ECO:0000313" key="3">
    <source>
        <dbReference type="EMBL" id="KAH7278565.1"/>
    </source>
</evidence>
<comment type="caution">
    <text evidence="3">The sequence shown here is derived from an EMBL/GenBank/DDBJ whole genome shotgun (WGS) entry which is preliminary data.</text>
</comment>
<dbReference type="InterPro" id="IPR007021">
    <property type="entry name" value="DUF659"/>
</dbReference>
<proteinExistence type="predicted"/>
<dbReference type="PANTHER" id="PTHR32166">
    <property type="entry name" value="OSJNBA0013A04.12 PROTEIN"/>
    <property type="match status" value="1"/>
</dbReference>
<feature type="region of interest" description="Disordered" evidence="1">
    <location>
        <begin position="98"/>
        <end position="121"/>
    </location>
</feature>
<dbReference type="Pfam" id="PF04937">
    <property type="entry name" value="DUF659"/>
    <property type="match status" value="1"/>
</dbReference>
<feature type="domain" description="DUF659" evidence="2">
    <location>
        <begin position="172"/>
        <end position="325"/>
    </location>
</feature>
<dbReference type="Proteomes" id="UP000825935">
    <property type="component" value="Chromosome 38"/>
</dbReference>
<accession>A0A8T2Q4G3</accession>
<gene>
    <name evidence="3" type="ORF">KP509_38G046800</name>
</gene>
<evidence type="ECO:0000313" key="4">
    <source>
        <dbReference type="Proteomes" id="UP000825935"/>
    </source>
</evidence>
<name>A0A8T2Q4G3_CERRI</name>
<feature type="region of interest" description="Disordered" evidence="1">
    <location>
        <begin position="601"/>
        <end position="645"/>
    </location>
</feature>
<evidence type="ECO:0000256" key="1">
    <source>
        <dbReference type="SAM" id="MobiDB-lite"/>
    </source>
</evidence>
<reference evidence="3" key="1">
    <citation type="submission" date="2021-08" db="EMBL/GenBank/DDBJ databases">
        <title>WGS assembly of Ceratopteris richardii.</title>
        <authorList>
            <person name="Marchant D.B."/>
            <person name="Chen G."/>
            <person name="Jenkins J."/>
            <person name="Shu S."/>
            <person name="Leebens-Mack J."/>
            <person name="Grimwood J."/>
            <person name="Schmutz J."/>
            <person name="Soltis P."/>
            <person name="Soltis D."/>
            <person name="Chen Z.-H."/>
        </authorList>
    </citation>
    <scope>NUCLEOTIDE SEQUENCE</scope>
    <source>
        <strain evidence="3">Whitten #5841</strain>
        <tissue evidence="3">Leaf</tissue>
    </source>
</reference>
<organism evidence="3 4">
    <name type="scientific">Ceratopteris richardii</name>
    <name type="common">Triangle waterfern</name>
    <dbReference type="NCBI Taxonomy" id="49495"/>
    <lineage>
        <taxon>Eukaryota</taxon>
        <taxon>Viridiplantae</taxon>
        <taxon>Streptophyta</taxon>
        <taxon>Embryophyta</taxon>
        <taxon>Tracheophyta</taxon>
        <taxon>Polypodiopsida</taxon>
        <taxon>Polypodiidae</taxon>
        <taxon>Polypodiales</taxon>
        <taxon>Pteridineae</taxon>
        <taxon>Pteridaceae</taxon>
        <taxon>Parkerioideae</taxon>
        <taxon>Ceratopteris</taxon>
    </lineage>
</organism>
<dbReference type="OrthoDB" id="2013475at2759"/>
<dbReference type="SUPFAM" id="SSF53098">
    <property type="entry name" value="Ribonuclease H-like"/>
    <property type="match status" value="1"/>
</dbReference>
<feature type="compositionally biased region" description="Low complexity" evidence="1">
    <location>
        <begin position="609"/>
        <end position="618"/>
    </location>
</feature>
<dbReference type="PANTHER" id="PTHR32166:SF123">
    <property type="entry name" value="BED-TYPE DOMAIN-CONTAINING PROTEIN"/>
    <property type="match status" value="1"/>
</dbReference>
<keyword evidence="4" id="KW-1185">Reference proteome</keyword>